<dbReference type="InterPro" id="IPR028098">
    <property type="entry name" value="Glyco_trans_4-like_N"/>
</dbReference>
<dbReference type="SUPFAM" id="SSF53756">
    <property type="entry name" value="UDP-Glycosyltransferase/glycogen phosphorylase"/>
    <property type="match status" value="1"/>
</dbReference>
<feature type="domain" description="Glycosyltransferase subfamily 4-like N-terminal" evidence="2">
    <location>
        <begin position="21"/>
        <end position="171"/>
    </location>
</feature>
<keyword evidence="4" id="KW-1185">Reference proteome</keyword>
<dbReference type="InterPro" id="IPR050194">
    <property type="entry name" value="Glycosyltransferase_grp1"/>
</dbReference>
<dbReference type="Pfam" id="PF00534">
    <property type="entry name" value="Glycos_transf_1"/>
    <property type="match status" value="1"/>
</dbReference>
<evidence type="ECO:0000313" key="4">
    <source>
        <dbReference type="Proteomes" id="UP000396862"/>
    </source>
</evidence>
<name>A0ABQ0ZIE0_9BACT</name>
<dbReference type="Proteomes" id="UP000396862">
    <property type="component" value="Unassembled WGS sequence"/>
</dbReference>
<dbReference type="PANTHER" id="PTHR45947">
    <property type="entry name" value="SULFOQUINOVOSYL TRANSFERASE SQD2"/>
    <property type="match status" value="1"/>
</dbReference>
<reference evidence="3 4" key="1">
    <citation type="submission" date="2019-10" db="EMBL/GenBank/DDBJ databases">
        <title>Prolixibacter strains distinguished by the presence of nitrate reductase genes were adept at nitrate-dependent anaerobic corrosion of metallic iron and carbon steel.</title>
        <authorList>
            <person name="Iino T."/>
            <person name="Shono N."/>
            <person name="Ito K."/>
            <person name="Nakamura R."/>
            <person name="Sueoka K."/>
            <person name="Harayama S."/>
            <person name="Ohkuma M."/>
        </authorList>
    </citation>
    <scope>NUCLEOTIDE SEQUENCE [LARGE SCALE GENOMIC DNA]</scope>
    <source>
        <strain evidence="3 4">MIC1-1</strain>
    </source>
</reference>
<gene>
    <name evidence="3" type="ORF">JCM18694_14620</name>
</gene>
<dbReference type="CDD" id="cd03794">
    <property type="entry name" value="GT4_WbuB-like"/>
    <property type="match status" value="1"/>
</dbReference>
<dbReference type="InterPro" id="IPR001296">
    <property type="entry name" value="Glyco_trans_1"/>
</dbReference>
<dbReference type="Pfam" id="PF13439">
    <property type="entry name" value="Glyco_transf_4"/>
    <property type="match status" value="1"/>
</dbReference>
<evidence type="ECO:0000259" key="2">
    <source>
        <dbReference type="Pfam" id="PF13439"/>
    </source>
</evidence>
<protein>
    <submittedName>
        <fullName evidence="3">Capsular polysaccharide biosynthesis protein</fullName>
    </submittedName>
</protein>
<evidence type="ECO:0000259" key="1">
    <source>
        <dbReference type="Pfam" id="PF00534"/>
    </source>
</evidence>
<feature type="domain" description="Glycosyl transferase family 1" evidence="1">
    <location>
        <begin position="190"/>
        <end position="347"/>
    </location>
</feature>
<sequence length="380" mass="43408">MTNVRKILLAATNDLVTDHRVHKVASSLQKMGFEVTLLGRRFKKSGSLSRPYQTRRFRLLFNKGPLFYAFFNLRLFFHVLFGKYNVLVANDLDTLPGITAAATLRKLPVIYDSHELFTEVPEVIKRPLVKRMWQRLEKLSLSHVHSAYTVSQSISECLSSVYRKEFTVIRNMPRFSPVTFIPGDRQMDFGDQQIILYQGALNMGRGLEMIIQAMKYIPKSILLLAGDGDKKNELQELVIREDLGGKVVFLGRLSLSELHFLTPQADLGISLEEDLGLSYHFALPNKLFDYIHAGIPVLVSDLPEMRNLVENYKVGEVLRERTPEAVAQQINALFSAKDYRKIWEENASLAARELCWENEEKKLAAIYAPFLEESGQLVVE</sequence>
<evidence type="ECO:0000313" key="3">
    <source>
        <dbReference type="EMBL" id="GET21216.1"/>
    </source>
</evidence>
<dbReference type="Gene3D" id="3.40.50.2000">
    <property type="entry name" value="Glycogen Phosphorylase B"/>
    <property type="match status" value="2"/>
</dbReference>
<dbReference type="EMBL" id="BLAU01000001">
    <property type="protein sequence ID" value="GET21216.1"/>
    <property type="molecule type" value="Genomic_DNA"/>
</dbReference>
<organism evidence="3 4">
    <name type="scientific">Prolixibacter denitrificans</name>
    <dbReference type="NCBI Taxonomy" id="1541063"/>
    <lineage>
        <taxon>Bacteria</taxon>
        <taxon>Pseudomonadati</taxon>
        <taxon>Bacteroidota</taxon>
        <taxon>Bacteroidia</taxon>
        <taxon>Marinilabiliales</taxon>
        <taxon>Prolixibacteraceae</taxon>
        <taxon>Prolixibacter</taxon>
    </lineage>
</organism>
<accession>A0ABQ0ZIE0</accession>
<dbReference type="PANTHER" id="PTHR45947:SF3">
    <property type="entry name" value="SULFOQUINOVOSYL TRANSFERASE SQD2"/>
    <property type="match status" value="1"/>
</dbReference>
<proteinExistence type="predicted"/>
<comment type="caution">
    <text evidence="3">The sequence shown here is derived from an EMBL/GenBank/DDBJ whole genome shotgun (WGS) entry which is preliminary data.</text>
</comment>